<evidence type="ECO:0000256" key="2">
    <source>
        <dbReference type="ARBA" id="ARBA00023125"/>
    </source>
</evidence>
<dbReference type="SUPFAM" id="SSF48498">
    <property type="entry name" value="Tetracyclin repressor-like, C-terminal domain"/>
    <property type="match status" value="1"/>
</dbReference>
<dbReference type="PANTHER" id="PTHR43479">
    <property type="entry name" value="ACREF/ENVCD OPERON REPRESSOR-RELATED"/>
    <property type="match status" value="1"/>
</dbReference>
<name>A0ABT9YMP9_9BACI</name>
<dbReference type="InterPro" id="IPR009057">
    <property type="entry name" value="Homeodomain-like_sf"/>
</dbReference>
<dbReference type="PANTHER" id="PTHR43479:SF21">
    <property type="entry name" value="TRANSCRIPTIONAL REGULATOR, TETR FAMILY"/>
    <property type="match status" value="1"/>
</dbReference>
<sequence length="196" mass="23152">MNGFEKRKARKKETIWRTALQLFMKNGMRKVSMKEIAEEANVSQVTIYNYFGSKEDLSLYVLESYMDEQYQVFMELVLSELPFMEKVEWFFSKKDKAFDSMNLSFLDSFVSSDPEMANILQAYEKKITPLMVQFIKQGQEKGYFNQSLSVETLLFYIQLFSSQAMKNLEQLPDGEEKRRVYKELLVVFFDGVRGKE</sequence>
<dbReference type="InterPro" id="IPR050624">
    <property type="entry name" value="HTH-type_Tx_Regulator"/>
</dbReference>
<evidence type="ECO:0000313" key="5">
    <source>
        <dbReference type="EMBL" id="MDQ0208771.1"/>
    </source>
</evidence>
<gene>
    <name evidence="5" type="ORF">J2S05_003583</name>
</gene>
<organism evidence="5 6">
    <name type="scientific">Alkalicoccobacillus murimartini</name>
    <dbReference type="NCBI Taxonomy" id="171685"/>
    <lineage>
        <taxon>Bacteria</taxon>
        <taxon>Bacillati</taxon>
        <taxon>Bacillota</taxon>
        <taxon>Bacilli</taxon>
        <taxon>Bacillales</taxon>
        <taxon>Bacillaceae</taxon>
        <taxon>Alkalicoccobacillus</taxon>
    </lineage>
</organism>
<keyword evidence="1" id="KW-0678">Repressor</keyword>
<evidence type="ECO:0000256" key="3">
    <source>
        <dbReference type="PROSITE-ProRule" id="PRU00335"/>
    </source>
</evidence>
<keyword evidence="6" id="KW-1185">Reference proteome</keyword>
<keyword evidence="2 3" id="KW-0238">DNA-binding</keyword>
<reference evidence="5 6" key="1">
    <citation type="submission" date="2023-07" db="EMBL/GenBank/DDBJ databases">
        <title>Genomic Encyclopedia of Type Strains, Phase IV (KMG-IV): sequencing the most valuable type-strain genomes for metagenomic binning, comparative biology and taxonomic classification.</title>
        <authorList>
            <person name="Goeker M."/>
        </authorList>
    </citation>
    <scope>NUCLEOTIDE SEQUENCE [LARGE SCALE GENOMIC DNA]</scope>
    <source>
        <strain evidence="5 6">DSM 19154</strain>
    </source>
</reference>
<dbReference type="PRINTS" id="PR00455">
    <property type="entry name" value="HTHTETR"/>
</dbReference>
<dbReference type="Pfam" id="PF00440">
    <property type="entry name" value="TetR_N"/>
    <property type="match status" value="1"/>
</dbReference>
<dbReference type="InterPro" id="IPR001647">
    <property type="entry name" value="HTH_TetR"/>
</dbReference>
<proteinExistence type="predicted"/>
<dbReference type="RefSeq" id="WP_306985092.1">
    <property type="nucleotide sequence ID" value="NZ_JAUSUA010000006.1"/>
</dbReference>
<dbReference type="SUPFAM" id="SSF46689">
    <property type="entry name" value="Homeodomain-like"/>
    <property type="match status" value="1"/>
</dbReference>
<dbReference type="PROSITE" id="PS50977">
    <property type="entry name" value="HTH_TETR_2"/>
    <property type="match status" value="1"/>
</dbReference>
<dbReference type="InterPro" id="IPR036271">
    <property type="entry name" value="Tet_transcr_reg_TetR-rel_C_sf"/>
</dbReference>
<protein>
    <submittedName>
        <fullName evidence="5">AcrR family transcriptional regulator</fullName>
    </submittedName>
</protein>
<accession>A0ABT9YMP9</accession>
<dbReference type="Proteomes" id="UP001225034">
    <property type="component" value="Unassembled WGS sequence"/>
</dbReference>
<dbReference type="Gene3D" id="1.10.357.10">
    <property type="entry name" value="Tetracycline Repressor, domain 2"/>
    <property type="match status" value="1"/>
</dbReference>
<evidence type="ECO:0000259" key="4">
    <source>
        <dbReference type="PROSITE" id="PS50977"/>
    </source>
</evidence>
<comment type="caution">
    <text evidence="5">The sequence shown here is derived from an EMBL/GenBank/DDBJ whole genome shotgun (WGS) entry which is preliminary data.</text>
</comment>
<evidence type="ECO:0000256" key="1">
    <source>
        <dbReference type="ARBA" id="ARBA00022491"/>
    </source>
</evidence>
<feature type="DNA-binding region" description="H-T-H motif" evidence="3">
    <location>
        <begin position="32"/>
        <end position="51"/>
    </location>
</feature>
<feature type="domain" description="HTH tetR-type" evidence="4">
    <location>
        <begin position="9"/>
        <end position="69"/>
    </location>
</feature>
<dbReference type="EMBL" id="JAUSUA010000006">
    <property type="protein sequence ID" value="MDQ0208771.1"/>
    <property type="molecule type" value="Genomic_DNA"/>
</dbReference>
<evidence type="ECO:0000313" key="6">
    <source>
        <dbReference type="Proteomes" id="UP001225034"/>
    </source>
</evidence>